<dbReference type="EMBL" id="FOBF01000008">
    <property type="protein sequence ID" value="SEL97828.1"/>
    <property type="molecule type" value="Genomic_DNA"/>
</dbReference>
<keyword evidence="1" id="KW-1133">Transmembrane helix</keyword>
<dbReference type="Proteomes" id="UP000198953">
    <property type="component" value="Unassembled WGS sequence"/>
</dbReference>
<feature type="transmembrane region" description="Helical" evidence="1">
    <location>
        <begin position="64"/>
        <end position="86"/>
    </location>
</feature>
<protein>
    <recommendedName>
        <fullName evidence="2">General stress protein 17M-like domain-containing protein</fullName>
    </recommendedName>
</protein>
<evidence type="ECO:0000256" key="1">
    <source>
        <dbReference type="SAM" id="Phobius"/>
    </source>
</evidence>
<dbReference type="RefSeq" id="WP_055500981.1">
    <property type="nucleotide sequence ID" value="NZ_BBZG01000001.1"/>
</dbReference>
<dbReference type="OrthoDB" id="3381462at2"/>
<dbReference type="AlphaFoldDB" id="A0A1H7UMH3"/>
<accession>A0A1H7UMH3</accession>
<keyword evidence="4" id="KW-1185">Reference proteome</keyword>
<dbReference type="InterPro" id="IPR025889">
    <property type="entry name" value="GSP17M-like_dom"/>
</dbReference>
<keyword evidence="1" id="KW-0812">Transmembrane</keyword>
<gene>
    <name evidence="3" type="ORF">SAMN05660976_03865</name>
</gene>
<reference evidence="3 4" key="1">
    <citation type="submission" date="2016-10" db="EMBL/GenBank/DDBJ databases">
        <authorList>
            <person name="de Groot N.N."/>
        </authorList>
    </citation>
    <scope>NUCLEOTIDE SEQUENCE [LARGE SCALE GENOMIC DNA]</scope>
    <source>
        <strain evidence="3 4">DSM 43357</strain>
    </source>
</reference>
<evidence type="ECO:0000313" key="3">
    <source>
        <dbReference type="EMBL" id="SEL97828.1"/>
    </source>
</evidence>
<dbReference type="STRING" id="46177.SAMN05660976_03865"/>
<feature type="transmembrane region" description="Helical" evidence="1">
    <location>
        <begin position="92"/>
        <end position="114"/>
    </location>
</feature>
<feature type="domain" description="General stress protein 17M-like" evidence="2">
    <location>
        <begin position="15"/>
        <end position="83"/>
    </location>
</feature>
<dbReference type="Pfam" id="PF11181">
    <property type="entry name" value="YflT"/>
    <property type="match status" value="1"/>
</dbReference>
<evidence type="ECO:0000313" key="4">
    <source>
        <dbReference type="Proteomes" id="UP000198953"/>
    </source>
</evidence>
<keyword evidence="1" id="KW-0472">Membrane</keyword>
<evidence type="ECO:0000259" key="2">
    <source>
        <dbReference type="Pfam" id="PF11181"/>
    </source>
</evidence>
<organism evidence="3 4">
    <name type="scientific">Nonomuraea pusilla</name>
    <dbReference type="NCBI Taxonomy" id="46177"/>
    <lineage>
        <taxon>Bacteria</taxon>
        <taxon>Bacillati</taxon>
        <taxon>Actinomycetota</taxon>
        <taxon>Actinomycetes</taxon>
        <taxon>Streptosporangiales</taxon>
        <taxon>Streptosporangiaceae</taxon>
        <taxon>Nonomuraea</taxon>
    </lineage>
</organism>
<name>A0A1H7UMH3_9ACTN</name>
<sequence length="156" mass="16311">MLPISSPADVEHRAVVGSYPTYEQARGAVRFLADHSFPIERTSIVGTGLRLVETVLGPFSRRRAVAGGAATGALFGAVASLLFGVFAGSAALAVAGLLYGAILGAVFGLTVSAASPGRRDFLSREALVADRYEVYADHAVAEQARNLLITYGWRTG</sequence>
<proteinExistence type="predicted"/>